<comment type="caution">
    <text evidence="8">The sequence shown here is derived from an EMBL/GenBank/DDBJ whole genome shotgun (WGS) entry which is preliminary data.</text>
</comment>
<keyword evidence="5" id="KW-0472">Membrane</keyword>
<dbReference type="SMART" id="SM00304">
    <property type="entry name" value="HAMP"/>
    <property type="match status" value="1"/>
</dbReference>
<dbReference type="CDD" id="cd11386">
    <property type="entry name" value="MCP_signal"/>
    <property type="match status" value="1"/>
</dbReference>
<dbReference type="RefSeq" id="WP_289364167.1">
    <property type="nucleotide sequence ID" value="NZ_JAUCBP010000006.1"/>
</dbReference>
<proteinExistence type="inferred from homology"/>
<dbReference type="PROSITE" id="PS50111">
    <property type="entry name" value="CHEMOTAXIS_TRANSDUC_2"/>
    <property type="match status" value="1"/>
</dbReference>
<dbReference type="InterPro" id="IPR004089">
    <property type="entry name" value="MCPsignal_dom"/>
</dbReference>
<reference evidence="8 9" key="1">
    <citation type="submission" date="2023-06" db="EMBL/GenBank/DDBJ databases">
        <title>Alteromonas sp. ASW11-36 isolated from intertidal sand.</title>
        <authorList>
            <person name="Li Y."/>
        </authorList>
    </citation>
    <scope>NUCLEOTIDE SEQUENCE [LARGE SCALE GENOMIC DNA]</scope>
    <source>
        <strain evidence="8 9">ASW11-36</strain>
    </source>
</reference>
<gene>
    <name evidence="8" type="ORF">QTP81_05090</name>
</gene>
<dbReference type="Gene3D" id="1.10.287.950">
    <property type="entry name" value="Methyl-accepting chemotaxis protein"/>
    <property type="match status" value="1"/>
</dbReference>
<accession>A0ABT7SUW1</accession>
<dbReference type="Proteomes" id="UP001234343">
    <property type="component" value="Unassembled WGS sequence"/>
</dbReference>
<feature type="domain" description="HAMP" evidence="7">
    <location>
        <begin position="442"/>
        <end position="496"/>
    </location>
</feature>
<feature type="transmembrane region" description="Helical" evidence="5">
    <location>
        <begin position="418"/>
        <end position="441"/>
    </location>
</feature>
<dbReference type="SMART" id="SM00283">
    <property type="entry name" value="MA"/>
    <property type="match status" value="1"/>
</dbReference>
<evidence type="ECO:0000259" key="6">
    <source>
        <dbReference type="PROSITE" id="PS50111"/>
    </source>
</evidence>
<dbReference type="PANTHER" id="PTHR32089:SF112">
    <property type="entry name" value="LYSOZYME-LIKE PROTEIN-RELATED"/>
    <property type="match status" value="1"/>
</dbReference>
<comment type="subcellular location">
    <subcellularLocation>
        <location evidence="1">Membrane</location>
    </subcellularLocation>
</comment>
<evidence type="ECO:0000256" key="2">
    <source>
        <dbReference type="ARBA" id="ARBA00023224"/>
    </source>
</evidence>
<evidence type="ECO:0000256" key="1">
    <source>
        <dbReference type="ARBA" id="ARBA00004370"/>
    </source>
</evidence>
<evidence type="ECO:0000313" key="8">
    <source>
        <dbReference type="EMBL" id="MDM7859968.1"/>
    </source>
</evidence>
<keyword evidence="2 4" id="KW-0807">Transducer</keyword>
<protein>
    <submittedName>
        <fullName evidence="8">Methyl-accepting chemotaxis protein</fullName>
    </submittedName>
</protein>
<evidence type="ECO:0000256" key="3">
    <source>
        <dbReference type="ARBA" id="ARBA00029447"/>
    </source>
</evidence>
<name>A0ABT7SUW1_9ALTE</name>
<organism evidence="8 9">
    <name type="scientific">Alteromonas arenosi</name>
    <dbReference type="NCBI Taxonomy" id="3055817"/>
    <lineage>
        <taxon>Bacteria</taxon>
        <taxon>Pseudomonadati</taxon>
        <taxon>Pseudomonadota</taxon>
        <taxon>Gammaproteobacteria</taxon>
        <taxon>Alteromonadales</taxon>
        <taxon>Alteromonadaceae</taxon>
        <taxon>Alteromonas/Salinimonas group</taxon>
        <taxon>Alteromonas</taxon>
    </lineage>
</organism>
<keyword evidence="5" id="KW-0812">Transmembrane</keyword>
<dbReference type="PANTHER" id="PTHR32089">
    <property type="entry name" value="METHYL-ACCEPTING CHEMOTAXIS PROTEIN MCPB"/>
    <property type="match status" value="1"/>
</dbReference>
<sequence>MTLKSRLLLTVLSLVFGAILVSTILAYYIAVSNSTEALQKSAQEKLTVENTQTSEALKQYFQFIESQIRTKSFEPAIVDAAAAFVPAFNRYSSQRQPLSASERATLESYYSNDFANLYAERNNDMLSNPTGLVEGLSNNAKALQYDFIAGSRFAIGEKDGLVRLENDSNYASLHAQYHPAIRKFLQEFGYYDIFIADIDTGNIVYSVFKELDYATSVTTGPYAGTGISEAFQLAVNASNEDDVFFSELTTYLPSYDAMAGFISTPIYKDGRAIAILIFQIPLDTISNLLTHDQKWLEKGFGESGETYLVSPQGKLVTESRFFLETPEPYLEVISDKYPDVAQTIRTSGTSVGNQPVNTAASQAALRGESGFSAVLDYRDVEVFSSYSPVVIGGRTYALLAEIDVEEALRPAKALGDSLLISVTISAAILIGVASIIGLWIASRLVIPLVRLGDACEGLTTGEGDLTMRLSRSRIPEINRIVESFNTFIGQIRDIISQVKDDAETLAAASEQLSAITNQSEATSKQQRDQTHMVATAMQELSASIAEVSHSTVSTRDFSVRAKNSLGENMERADMAADNIKLLVELIRDSSEVITSLKAEVNQITAVLNVITSIADQTNLLALNAAIEAARAGEAGRGFSVVADEVRALATRSQENVVEISKTVEKMNISSDKSVHAMERAAAAADGGIHLVDLVTTAMNELSQTIDKVQDMANTVATATTEQDSTSDSVTQNVTQISDMAADVENGATQTSKSAKELASIAAHTNELVRRFKV</sequence>
<dbReference type="InterPro" id="IPR004090">
    <property type="entry name" value="Chemotax_Me-accpt_rcpt"/>
</dbReference>
<feature type="domain" description="Methyl-accepting transducer" evidence="6">
    <location>
        <begin position="501"/>
        <end position="737"/>
    </location>
</feature>
<dbReference type="Pfam" id="PF00015">
    <property type="entry name" value="MCPsignal"/>
    <property type="match status" value="1"/>
</dbReference>
<dbReference type="Gene3D" id="3.30.450.20">
    <property type="entry name" value="PAS domain"/>
    <property type="match status" value="1"/>
</dbReference>
<keyword evidence="5" id="KW-1133">Transmembrane helix</keyword>
<dbReference type="EMBL" id="JAUCBP010000006">
    <property type="protein sequence ID" value="MDM7859968.1"/>
    <property type="molecule type" value="Genomic_DNA"/>
</dbReference>
<comment type="similarity">
    <text evidence="3">Belongs to the methyl-accepting chemotaxis (MCP) protein family.</text>
</comment>
<evidence type="ECO:0000256" key="5">
    <source>
        <dbReference type="SAM" id="Phobius"/>
    </source>
</evidence>
<evidence type="ECO:0000259" key="7">
    <source>
        <dbReference type="PROSITE" id="PS50885"/>
    </source>
</evidence>
<evidence type="ECO:0000313" key="9">
    <source>
        <dbReference type="Proteomes" id="UP001234343"/>
    </source>
</evidence>
<dbReference type="PRINTS" id="PR00260">
    <property type="entry name" value="CHEMTRNSDUCR"/>
</dbReference>
<dbReference type="PROSITE" id="PS50885">
    <property type="entry name" value="HAMP"/>
    <property type="match status" value="1"/>
</dbReference>
<evidence type="ECO:0000256" key="4">
    <source>
        <dbReference type="PROSITE-ProRule" id="PRU00284"/>
    </source>
</evidence>
<dbReference type="InterPro" id="IPR003660">
    <property type="entry name" value="HAMP_dom"/>
</dbReference>
<keyword evidence="9" id="KW-1185">Reference proteome</keyword>
<dbReference type="SUPFAM" id="SSF58104">
    <property type="entry name" value="Methyl-accepting chemotaxis protein (MCP) signaling domain"/>
    <property type="match status" value="1"/>
</dbReference>